<gene>
    <name evidence="2" type="ORF">C1SCF055_LOCUS31370</name>
</gene>
<dbReference type="EMBL" id="CAMXCT010003668">
    <property type="protein sequence ID" value="CAI4005662.1"/>
    <property type="molecule type" value="Genomic_DNA"/>
</dbReference>
<dbReference type="EMBL" id="CAMXCT030003668">
    <property type="protein sequence ID" value="CAL4792974.1"/>
    <property type="molecule type" value="Genomic_DNA"/>
</dbReference>
<organism evidence="2">
    <name type="scientific">Cladocopium goreaui</name>
    <dbReference type="NCBI Taxonomy" id="2562237"/>
    <lineage>
        <taxon>Eukaryota</taxon>
        <taxon>Sar</taxon>
        <taxon>Alveolata</taxon>
        <taxon>Dinophyceae</taxon>
        <taxon>Suessiales</taxon>
        <taxon>Symbiodiniaceae</taxon>
        <taxon>Cladocopium</taxon>
    </lineage>
</organism>
<proteinExistence type="predicted"/>
<reference evidence="2" key="1">
    <citation type="submission" date="2022-10" db="EMBL/GenBank/DDBJ databases">
        <authorList>
            <person name="Chen Y."/>
            <person name="Dougan E. K."/>
            <person name="Chan C."/>
            <person name="Rhodes N."/>
            <person name="Thang M."/>
        </authorList>
    </citation>
    <scope>NUCLEOTIDE SEQUENCE</scope>
</reference>
<reference evidence="3" key="2">
    <citation type="submission" date="2024-04" db="EMBL/GenBank/DDBJ databases">
        <authorList>
            <person name="Chen Y."/>
            <person name="Shah S."/>
            <person name="Dougan E. K."/>
            <person name="Thang M."/>
            <person name="Chan C."/>
        </authorList>
    </citation>
    <scope>NUCLEOTIDE SEQUENCE [LARGE SCALE GENOMIC DNA]</scope>
</reference>
<dbReference type="EMBL" id="CAMXCT020003668">
    <property type="protein sequence ID" value="CAL1159037.1"/>
    <property type="molecule type" value="Genomic_DNA"/>
</dbReference>
<evidence type="ECO:0000313" key="3">
    <source>
        <dbReference type="EMBL" id="CAL1159037.1"/>
    </source>
</evidence>
<evidence type="ECO:0000256" key="1">
    <source>
        <dbReference type="SAM" id="MobiDB-lite"/>
    </source>
</evidence>
<name>A0A9P1D9J7_9DINO</name>
<dbReference type="AlphaFoldDB" id="A0A9P1D9J7"/>
<evidence type="ECO:0000313" key="4">
    <source>
        <dbReference type="Proteomes" id="UP001152797"/>
    </source>
</evidence>
<protein>
    <submittedName>
        <fullName evidence="2">Uncharacterized protein</fullName>
    </submittedName>
</protein>
<dbReference type="Proteomes" id="UP001152797">
    <property type="component" value="Unassembled WGS sequence"/>
</dbReference>
<feature type="compositionally biased region" description="Pro residues" evidence="1">
    <location>
        <begin position="483"/>
        <end position="498"/>
    </location>
</feature>
<sequence length="519" mass="57076">MRIQIAQAVRASLSGRFGLRMEGLILAQDEIQRHAVAVQHAPQIFSDTYNTQQDFSWAMFGFNTLARSFYEGGIKTVDSQMKICQFLDPSESGIVEQARDLLAKLPARHAIPNRFVVLSAIVRELLEQFTDVTVQTEGSLCNVILFPYQMNGAARGYTLLEPAQSVVWAGWALPTGRDGAIMPLALYAQDVLKMAASFLELAGLGQPRAAVRRLDAIAGVRPVQSLEERNRSILEASFFPGAFEEKREAHAASGTRYAITTNQFLRNVDFALVEKLDVGFGQFLDFAEEPGPSAQSFWVSAEGFFYVLSFKPVAVSQKSFVTPIWMLQATWAGFLNNVSDDVAQERAIVAKKTSSSVVLAMRLVRQADAQGRPWDVTVARCSQVPDSLRRSIYQPNVQADKYCRQTYKNTGNLELAKFAHQTRQVFEAVPQNVPKRKGGGKSSGGWRDDPWAEEGGPQSWGAYNAGPGTYNAGPGTYGWGMPHPHPAAGFPPPPPFQPSQPSQPSQPQPSGSSQGAWWQ</sequence>
<accession>A0A9P1D9J7</accession>
<keyword evidence="4" id="KW-1185">Reference proteome</keyword>
<comment type="caution">
    <text evidence="2">The sequence shown here is derived from an EMBL/GenBank/DDBJ whole genome shotgun (WGS) entry which is preliminary data.</text>
</comment>
<feature type="region of interest" description="Disordered" evidence="1">
    <location>
        <begin position="429"/>
        <end position="519"/>
    </location>
</feature>
<evidence type="ECO:0000313" key="2">
    <source>
        <dbReference type="EMBL" id="CAI4005662.1"/>
    </source>
</evidence>
<feature type="compositionally biased region" description="Low complexity" evidence="1">
    <location>
        <begin position="499"/>
        <end position="519"/>
    </location>
</feature>